<gene>
    <name evidence="3" type="ORF">MNOR_LOCUS40636</name>
</gene>
<protein>
    <recommendedName>
        <fullName evidence="2">Fibronectin type-III domain-containing protein</fullName>
    </recommendedName>
</protein>
<dbReference type="AlphaFoldDB" id="A0AAV2SUK7"/>
<evidence type="ECO:0000256" key="1">
    <source>
        <dbReference type="ARBA" id="ARBA00022737"/>
    </source>
</evidence>
<dbReference type="PROSITE" id="PS50853">
    <property type="entry name" value="FN3"/>
    <property type="match status" value="2"/>
</dbReference>
<evidence type="ECO:0000313" key="3">
    <source>
        <dbReference type="EMBL" id="CAL4240840.1"/>
    </source>
</evidence>
<keyword evidence="1" id="KW-0677">Repeat</keyword>
<feature type="non-terminal residue" evidence="3">
    <location>
        <position position="1"/>
    </location>
</feature>
<dbReference type="Proteomes" id="UP001497623">
    <property type="component" value="Unassembled WGS sequence"/>
</dbReference>
<dbReference type="Pfam" id="PF00041">
    <property type="entry name" value="fn3"/>
    <property type="match status" value="1"/>
</dbReference>
<accession>A0AAV2SUK7</accession>
<dbReference type="InterPro" id="IPR036116">
    <property type="entry name" value="FN3_sf"/>
</dbReference>
<organism evidence="3 4">
    <name type="scientific">Meganyctiphanes norvegica</name>
    <name type="common">Northern krill</name>
    <name type="synonym">Thysanopoda norvegica</name>
    <dbReference type="NCBI Taxonomy" id="48144"/>
    <lineage>
        <taxon>Eukaryota</taxon>
        <taxon>Metazoa</taxon>
        <taxon>Ecdysozoa</taxon>
        <taxon>Arthropoda</taxon>
        <taxon>Crustacea</taxon>
        <taxon>Multicrustacea</taxon>
        <taxon>Malacostraca</taxon>
        <taxon>Eumalacostraca</taxon>
        <taxon>Eucarida</taxon>
        <taxon>Euphausiacea</taxon>
        <taxon>Euphausiidae</taxon>
        <taxon>Meganyctiphanes</taxon>
    </lineage>
</organism>
<feature type="non-terminal residue" evidence="3">
    <location>
        <position position="188"/>
    </location>
</feature>
<dbReference type="Gene3D" id="2.60.40.10">
    <property type="entry name" value="Immunoglobulins"/>
    <property type="match status" value="2"/>
</dbReference>
<dbReference type="PANTHER" id="PTHR13817:SF166">
    <property type="entry name" value="NEURONAL IGCAM-RELATED"/>
    <property type="match status" value="1"/>
</dbReference>
<feature type="domain" description="Fibronectin type-III" evidence="2">
    <location>
        <begin position="23"/>
        <end position="128"/>
    </location>
</feature>
<proteinExistence type="predicted"/>
<keyword evidence="4" id="KW-1185">Reference proteome</keyword>
<dbReference type="InterPro" id="IPR013783">
    <property type="entry name" value="Ig-like_fold"/>
</dbReference>
<evidence type="ECO:0000259" key="2">
    <source>
        <dbReference type="PROSITE" id="PS50853"/>
    </source>
</evidence>
<dbReference type="InterPro" id="IPR050964">
    <property type="entry name" value="Striated_Muscle_Regulatory"/>
</dbReference>
<dbReference type="InterPro" id="IPR003961">
    <property type="entry name" value="FN3_dom"/>
</dbReference>
<comment type="caution">
    <text evidence="3">The sequence shown here is derived from an EMBL/GenBank/DDBJ whole genome shotgun (WGS) entry which is preliminary data.</text>
</comment>
<evidence type="ECO:0000313" key="4">
    <source>
        <dbReference type="Proteomes" id="UP001497623"/>
    </source>
</evidence>
<dbReference type="PANTHER" id="PTHR13817">
    <property type="entry name" value="TITIN"/>
    <property type="match status" value="1"/>
</dbReference>
<dbReference type="SUPFAM" id="SSF49265">
    <property type="entry name" value="Fibronectin type III"/>
    <property type="match status" value="1"/>
</dbReference>
<sequence>QVISSGGNDTRSARLDVIELPYAPTGVIAEKNPNLPKSVKVSWSPTFDGNSPLIKFIVQKRRAPTDGAIDDLGLNWETVLTNVSAASASAIVSELRASTAYQFRVSAVNNVGEGSPSLPSNTLILPQEAPSGPPQGLVGSPRSPTEIMIQWEAPPEEERNGQIHGYMVRYRLWGYKDSQWYYRNITKE</sequence>
<dbReference type="CDD" id="cd00063">
    <property type="entry name" value="FN3"/>
    <property type="match status" value="2"/>
</dbReference>
<feature type="domain" description="Fibronectin type-III" evidence="2">
    <location>
        <begin position="133"/>
        <end position="188"/>
    </location>
</feature>
<dbReference type="SMART" id="SM00060">
    <property type="entry name" value="FN3"/>
    <property type="match status" value="1"/>
</dbReference>
<dbReference type="PRINTS" id="PR00014">
    <property type="entry name" value="FNTYPEIII"/>
</dbReference>
<reference evidence="3 4" key="1">
    <citation type="submission" date="2024-05" db="EMBL/GenBank/DDBJ databases">
        <authorList>
            <person name="Wallberg A."/>
        </authorList>
    </citation>
    <scope>NUCLEOTIDE SEQUENCE [LARGE SCALE GENOMIC DNA]</scope>
</reference>
<name>A0AAV2SUK7_MEGNR</name>
<dbReference type="EMBL" id="CAXKWB010128383">
    <property type="protein sequence ID" value="CAL4240840.1"/>
    <property type="molecule type" value="Genomic_DNA"/>
</dbReference>